<organism evidence="2 3">
    <name type="scientific">Lignipirellula cremea</name>
    <dbReference type="NCBI Taxonomy" id="2528010"/>
    <lineage>
        <taxon>Bacteria</taxon>
        <taxon>Pseudomonadati</taxon>
        <taxon>Planctomycetota</taxon>
        <taxon>Planctomycetia</taxon>
        <taxon>Pirellulales</taxon>
        <taxon>Pirellulaceae</taxon>
        <taxon>Lignipirellula</taxon>
    </lineage>
</organism>
<protein>
    <submittedName>
        <fullName evidence="2">Uncharacterized protein</fullName>
    </submittedName>
</protein>
<sequence length="210" mass="22757">MKWESASFARSKCTIPGAPRPLAGDDAWKREGWPKNSRGETERSPLQNDSCLKHRQPLRRMRQRTRANLSLSVECEQLEHKRSDKSFRCKLQVREPGRSQAGLVASTATTTAAAAATVAAAASTTITAATAAATTSTAAATATIFARTRFVDAQRTTFMLGLVQAGDGRLSFGVARHFDESETFALSRVAIGDNLSTLNRAKLAKELFQV</sequence>
<feature type="compositionally biased region" description="Basic and acidic residues" evidence="1">
    <location>
        <begin position="26"/>
        <end position="43"/>
    </location>
</feature>
<dbReference type="KEGG" id="lcre:Pla8534_70920"/>
<name>A0A518E517_9BACT</name>
<dbReference type="AlphaFoldDB" id="A0A518E517"/>
<keyword evidence="3" id="KW-1185">Reference proteome</keyword>
<gene>
    <name evidence="2" type="ORF">Pla8534_70920</name>
</gene>
<evidence type="ECO:0000256" key="1">
    <source>
        <dbReference type="SAM" id="MobiDB-lite"/>
    </source>
</evidence>
<dbReference type="Proteomes" id="UP000317648">
    <property type="component" value="Chromosome"/>
</dbReference>
<feature type="region of interest" description="Disordered" evidence="1">
    <location>
        <begin position="1"/>
        <end position="49"/>
    </location>
</feature>
<dbReference type="EMBL" id="CP036433">
    <property type="protein sequence ID" value="QDU99179.1"/>
    <property type="molecule type" value="Genomic_DNA"/>
</dbReference>
<proteinExistence type="predicted"/>
<evidence type="ECO:0000313" key="2">
    <source>
        <dbReference type="EMBL" id="QDU99179.1"/>
    </source>
</evidence>
<evidence type="ECO:0000313" key="3">
    <source>
        <dbReference type="Proteomes" id="UP000317648"/>
    </source>
</evidence>
<reference evidence="2 3" key="1">
    <citation type="submission" date="2019-02" db="EMBL/GenBank/DDBJ databases">
        <title>Deep-cultivation of Planctomycetes and their phenomic and genomic characterization uncovers novel biology.</title>
        <authorList>
            <person name="Wiegand S."/>
            <person name="Jogler M."/>
            <person name="Boedeker C."/>
            <person name="Pinto D."/>
            <person name="Vollmers J."/>
            <person name="Rivas-Marin E."/>
            <person name="Kohn T."/>
            <person name="Peeters S.H."/>
            <person name="Heuer A."/>
            <person name="Rast P."/>
            <person name="Oberbeckmann S."/>
            <person name="Bunk B."/>
            <person name="Jeske O."/>
            <person name="Meyerdierks A."/>
            <person name="Storesund J.E."/>
            <person name="Kallscheuer N."/>
            <person name="Luecker S."/>
            <person name="Lage O.M."/>
            <person name="Pohl T."/>
            <person name="Merkel B.J."/>
            <person name="Hornburger P."/>
            <person name="Mueller R.-W."/>
            <person name="Bruemmer F."/>
            <person name="Labrenz M."/>
            <person name="Spormann A.M."/>
            <person name="Op den Camp H."/>
            <person name="Overmann J."/>
            <person name="Amann R."/>
            <person name="Jetten M.S.M."/>
            <person name="Mascher T."/>
            <person name="Medema M.H."/>
            <person name="Devos D.P."/>
            <person name="Kaster A.-K."/>
            <person name="Ovreas L."/>
            <person name="Rohde M."/>
            <person name="Galperin M.Y."/>
            <person name="Jogler C."/>
        </authorList>
    </citation>
    <scope>NUCLEOTIDE SEQUENCE [LARGE SCALE GENOMIC DNA]</scope>
    <source>
        <strain evidence="2 3">Pla85_3_4</strain>
    </source>
</reference>
<accession>A0A518E517</accession>